<protein>
    <recommendedName>
        <fullName evidence="4">Solute-binding protein family 3/N-terminal domain-containing protein</fullName>
    </recommendedName>
</protein>
<dbReference type="Proteomes" id="UP000320231">
    <property type="component" value="Chromosome"/>
</dbReference>
<dbReference type="EMBL" id="AP019514">
    <property type="protein sequence ID" value="BBI64694.1"/>
    <property type="molecule type" value="Genomic_DNA"/>
</dbReference>
<keyword evidence="2 3" id="KW-0732">Signal</keyword>
<evidence type="ECO:0000313" key="5">
    <source>
        <dbReference type="EMBL" id="BBI64694.1"/>
    </source>
</evidence>
<dbReference type="Pfam" id="PF00497">
    <property type="entry name" value="SBP_bac_3"/>
    <property type="match status" value="1"/>
</dbReference>
<dbReference type="PANTHER" id="PTHR35936">
    <property type="entry name" value="MEMBRANE-BOUND LYTIC MUREIN TRANSGLYCOSYLASE F"/>
    <property type="match status" value="1"/>
</dbReference>
<dbReference type="AlphaFoldDB" id="A0A455UP22"/>
<feature type="signal peptide" evidence="3">
    <location>
        <begin position="1"/>
        <end position="34"/>
    </location>
</feature>
<evidence type="ECO:0000313" key="6">
    <source>
        <dbReference type="Proteomes" id="UP000320231"/>
    </source>
</evidence>
<dbReference type="KEGG" id="hsr:HSBAA_60000"/>
<evidence type="ECO:0000256" key="2">
    <source>
        <dbReference type="ARBA" id="ARBA00022729"/>
    </source>
</evidence>
<sequence length="139" mass="15086">MSTLGVLNDEKITALASALSVGAFALSLSLSTTAADLEEIESRGYMSVATEDNYAPFNFMSGSDPDGFIEDIKMELEEYADFEIRQDILPWTGLLASVSSGQYDMALTGASVTDERLRVFNYAPPFALGSAFLYQAGRR</sequence>
<proteinExistence type="inferred from homology"/>
<accession>A0A455UP22</accession>
<reference evidence="5 6" key="1">
    <citation type="journal article" date="2019" name="Microbiol. Resour. Announc.">
        <title>Complete Genome Sequence of Halomonas sulfidaeris Strain Esulfide1 Isolated from a Metal Sulfide Rock at a Depth of 2,200 Meters, Obtained Using Nanopore Sequencing.</title>
        <authorList>
            <person name="Saito M."/>
            <person name="Nishigata A."/>
            <person name="Galipon J."/>
            <person name="Arakawa K."/>
        </authorList>
    </citation>
    <scope>NUCLEOTIDE SEQUENCE [LARGE SCALE GENOMIC DNA]</scope>
    <source>
        <strain evidence="5 6">ATCC BAA-803</strain>
    </source>
</reference>
<dbReference type="Gene3D" id="3.40.190.10">
    <property type="entry name" value="Periplasmic binding protein-like II"/>
    <property type="match status" value="1"/>
</dbReference>
<evidence type="ECO:0000256" key="1">
    <source>
        <dbReference type="ARBA" id="ARBA00010333"/>
    </source>
</evidence>
<evidence type="ECO:0000256" key="3">
    <source>
        <dbReference type="SAM" id="SignalP"/>
    </source>
</evidence>
<organism evidence="5 6">
    <name type="scientific">Vreelandella sulfidaeris</name>
    <dbReference type="NCBI Taxonomy" id="115553"/>
    <lineage>
        <taxon>Bacteria</taxon>
        <taxon>Pseudomonadati</taxon>
        <taxon>Pseudomonadota</taxon>
        <taxon>Gammaproteobacteria</taxon>
        <taxon>Oceanospirillales</taxon>
        <taxon>Halomonadaceae</taxon>
        <taxon>Vreelandella</taxon>
    </lineage>
</organism>
<feature type="chain" id="PRO_5019814678" description="Solute-binding protein family 3/N-terminal domain-containing protein" evidence="3">
    <location>
        <begin position="35"/>
        <end position="139"/>
    </location>
</feature>
<dbReference type="InterPro" id="IPR001638">
    <property type="entry name" value="Solute-binding_3/MltF_N"/>
</dbReference>
<feature type="domain" description="Solute-binding protein family 3/N-terminal" evidence="4">
    <location>
        <begin position="47"/>
        <end position="137"/>
    </location>
</feature>
<comment type="similarity">
    <text evidence="1">Belongs to the bacterial solute-binding protein 3 family.</text>
</comment>
<gene>
    <name evidence="5" type="ORF">HSBAA_60000</name>
</gene>
<evidence type="ECO:0000259" key="4">
    <source>
        <dbReference type="Pfam" id="PF00497"/>
    </source>
</evidence>
<name>A0A455UP22_9GAMM</name>
<dbReference type="SUPFAM" id="SSF53850">
    <property type="entry name" value="Periplasmic binding protein-like II"/>
    <property type="match status" value="1"/>
</dbReference>